<keyword evidence="5" id="KW-1185">Reference proteome</keyword>
<dbReference type="PROSITE" id="PS51857">
    <property type="entry name" value="CSD_2"/>
    <property type="match status" value="1"/>
</dbReference>
<dbReference type="GO" id="GO:0005829">
    <property type="term" value="C:cytosol"/>
    <property type="evidence" value="ECO:0007669"/>
    <property type="project" value="UniProtKB-ARBA"/>
</dbReference>
<dbReference type="InterPro" id="IPR011129">
    <property type="entry name" value="CSD"/>
</dbReference>
<dbReference type="GO" id="GO:0003676">
    <property type="term" value="F:nucleic acid binding"/>
    <property type="evidence" value="ECO:0007669"/>
    <property type="project" value="InterPro"/>
</dbReference>
<reference evidence="4 5" key="2">
    <citation type="submission" date="2019-01" db="EMBL/GenBank/DDBJ databases">
        <title>Tautonia sociabilis, a novel thermotolerant planctomycete of Isosphaeraceae family, isolated from a 4000 m deep subterranean habitat.</title>
        <authorList>
            <person name="Kovaleva O.L."/>
            <person name="Elcheninov A.G."/>
            <person name="Van Heerden E."/>
            <person name="Toshchakov S.V."/>
            <person name="Novikov A."/>
            <person name="Bonch-Osmolovskaya E.A."/>
            <person name="Kublanov I.V."/>
        </authorList>
    </citation>
    <scope>NUCLEOTIDE SEQUENCE [LARGE SCALE GENOMIC DNA]</scope>
    <source>
        <strain evidence="4 5">GM2012</strain>
    </source>
</reference>
<dbReference type="SMART" id="SM00357">
    <property type="entry name" value="CSP"/>
    <property type="match status" value="1"/>
</dbReference>
<comment type="caution">
    <text evidence="4">The sequence shown here is derived from an EMBL/GenBank/DDBJ whole genome shotgun (WGS) entry which is preliminary data.</text>
</comment>
<dbReference type="AlphaFoldDB" id="A0A432MPM2"/>
<dbReference type="PROSITE" id="PS00352">
    <property type="entry name" value="CSD_1"/>
    <property type="match status" value="1"/>
</dbReference>
<reference evidence="4 5" key="1">
    <citation type="submission" date="2018-12" db="EMBL/GenBank/DDBJ databases">
        <authorList>
            <person name="Toschakov S.V."/>
        </authorList>
    </citation>
    <scope>NUCLEOTIDE SEQUENCE [LARGE SCALE GENOMIC DNA]</scope>
    <source>
        <strain evidence="4 5">GM2012</strain>
    </source>
</reference>
<evidence type="ECO:0000259" key="3">
    <source>
        <dbReference type="PROSITE" id="PS51857"/>
    </source>
</evidence>
<dbReference type="Gene3D" id="2.40.50.140">
    <property type="entry name" value="Nucleic acid-binding proteins"/>
    <property type="match status" value="1"/>
</dbReference>
<dbReference type="InterPro" id="IPR019844">
    <property type="entry name" value="CSD_CS"/>
</dbReference>
<dbReference type="Pfam" id="PF06961">
    <property type="entry name" value="DUF1294"/>
    <property type="match status" value="1"/>
</dbReference>
<dbReference type="OrthoDB" id="1698854at2"/>
<gene>
    <name evidence="4" type="ORF">TsocGM_02840</name>
</gene>
<protein>
    <submittedName>
        <fullName evidence="4">DUF1294 domain-containing protein</fullName>
    </submittedName>
</protein>
<feature type="transmembrane region" description="Helical" evidence="2">
    <location>
        <begin position="134"/>
        <end position="154"/>
    </location>
</feature>
<dbReference type="EMBL" id="RYZH01000003">
    <property type="protein sequence ID" value="RUL89362.1"/>
    <property type="molecule type" value="Genomic_DNA"/>
</dbReference>
<keyword evidence="2" id="KW-1133">Transmembrane helix</keyword>
<evidence type="ECO:0000313" key="5">
    <source>
        <dbReference type="Proteomes" id="UP000280296"/>
    </source>
</evidence>
<comment type="subcellular location">
    <subcellularLocation>
        <location evidence="1">Cytoplasm</location>
    </subcellularLocation>
</comment>
<dbReference type="RefSeq" id="WP_126723798.1">
    <property type="nucleotide sequence ID" value="NZ_RYZH01000003.1"/>
</dbReference>
<accession>A0A432MPM2</accession>
<dbReference type="Pfam" id="PF00313">
    <property type="entry name" value="CSD"/>
    <property type="match status" value="1"/>
</dbReference>
<feature type="domain" description="CSD" evidence="3">
    <location>
        <begin position="4"/>
        <end position="67"/>
    </location>
</feature>
<proteinExistence type="predicted"/>
<name>A0A432MPM2_9BACT</name>
<evidence type="ECO:0000256" key="2">
    <source>
        <dbReference type="SAM" id="Phobius"/>
    </source>
</evidence>
<keyword evidence="2" id="KW-0472">Membrane</keyword>
<sequence length="185" mass="19235">MTIEAHGVVVAFDQEKGFGFIRSHRVAGDVFVHASVIEGDGRLVPGQRVRFLAEPTDRGPRAVRAWPGSQGMTPAAAASSLVIGPVILGTIALRMAGLPLVVAFLVPMNLATIAVWAWDKHRSVRDGRRVPERALLGLAAIGGSLGALVGVFGLGHKRRKGRFVLALAAILAAQAALAAALLASG</sequence>
<dbReference type="InterPro" id="IPR012340">
    <property type="entry name" value="NA-bd_OB-fold"/>
</dbReference>
<dbReference type="SUPFAM" id="SSF50249">
    <property type="entry name" value="Nucleic acid-binding proteins"/>
    <property type="match status" value="1"/>
</dbReference>
<evidence type="ECO:0000313" key="4">
    <source>
        <dbReference type="EMBL" id="RUL89362.1"/>
    </source>
</evidence>
<dbReference type="CDD" id="cd04458">
    <property type="entry name" value="CSP_CDS"/>
    <property type="match status" value="1"/>
</dbReference>
<keyword evidence="2" id="KW-0812">Transmembrane</keyword>
<feature type="transmembrane region" description="Helical" evidence="2">
    <location>
        <begin position="163"/>
        <end position="183"/>
    </location>
</feature>
<dbReference type="InterPro" id="IPR002059">
    <property type="entry name" value="CSP_DNA-bd"/>
</dbReference>
<evidence type="ECO:0000256" key="1">
    <source>
        <dbReference type="RuleBase" id="RU000408"/>
    </source>
</evidence>
<dbReference type="Proteomes" id="UP000280296">
    <property type="component" value="Unassembled WGS sequence"/>
</dbReference>
<dbReference type="InterPro" id="IPR010718">
    <property type="entry name" value="DUF1294"/>
</dbReference>
<organism evidence="4 5">
    <name type="scientific">Tautonia sociabilis</name>
    <dbReference type="NCBI Taxonomy" id="2080755"/>
    <lineage>
        <taxon>Bacteria</taxon>
        <taxon>Pseudomonadati</taxon>
        <taxon>Planctomycetota</taxon>
        <taxon>Planctomycetia</taxon>
        <taxon>Isosphaerales</taxon>
        <taxon>Isosphaeraceae</taxon>
        <taxon>Tautonia</taxon>
    </lineage>
</organism>
<feature type="transmembrane region" description="Helical" evidence="2">
    <location>
        <begin position="100"/>
        <end position="118"/>
    </location>
</feature>